<evidence type="ECO:0000259" key="3">
    <source>
        <dbReference type="Pfam" id="PF07331"/>
    </source>
</evidence>
<keyword evidence="1" id="KW-0812">Transmembrane</keyword>
<dbReference type="Proteomes" id="UP000773614">
    <property type="component" value="Unassembled WGS sequence"/>
</dbReference>
<dbReference type="RefSeq" id="WP_161140938.1">
    <property type="nucleotide sequence ID" value="NZ_SPKJ01000042.1"/>
</dbReference>
<feature type="transmembrane region" description="Helical" evidence="1">
    <location>
        <begin position="20"/>
        <end position="41"/>
    </location>
</feature>
<feature type="transmembrane region" description="Helical" evidence="1">
    <location>
        <begin position="471"/>
        <end position="488"/>
    </location>
</feature>
<evidence type="ECO:0000256" key="1">
    <source>
        <dbReference type="SAM" id="Phobius"/>
    </source>
</evidence>
<name>A0A964WU22_9HYPH</name>
<dbReference type="InterPro" id="IPR009936">
    <property type="entry name" value="DUF1468"/>
</dbReference>
<feature type="transmembrane region" description="Helical" evidence="1">
    <location>
        <begin position="418"/>
        <end position="434"/>
    </location>
</feature>
<dbReference type="Pfam" id="PF01970">
    <property type="entry name" value="TctA"/>
    <property type="match status" value="1"/>
</dbReference>
<reference evidence="4" key="1">
    <citation type="submission" date="2019-03" db="EMBL/GenBank/DDBJ databases">
        <title>Afifella sp. nov., isolated from activated sludge.</title>
        <authorList>
            <person name="Li Q."/>
            <person name="Liu Y."/>
        </authorList>
    </citation>
    <scope>NUCLEOTIDE SEQUENCE</scope>
    <source>
        <strain evidence="4">L72</strain>
    </source>
</reference>
<feature type="transmembrane region" description="Helical" evidence="1">
    <location>
        <begin position="81"/>
        <end position="103"/>
    </location>
</feature>
<feature type="transmembrane region" description="Helical" evidence="1">
    <location>
        <begin position="149"/>
        <end position="165"/>
    </location>
</feature>
<feature type="transmembrane region" description="Helical" evidence="1">
    <location>
        <begin position="319"/>
        <end position="343"/>
    </location>
</feature>
<keyword evidence="5" id="KW-1185">Reference proteome</keyword>
<dbReference type="InterPro" id="IPR002823">
    <property type="entry name" value="DUF112_TM"/>
</dbReference>
<evidence type="ECO:0000313" key="4">
    <source>
        <dbReference type="EMBL" id="MYZ48588.1"/>
    </source>
</evidence>
<dbReference type="Pfam" id="PF07331">
    <property type="entry name" value="TctB"/>
    <property type="match status" value="1"/>
</dbReference>
<dbReference type="OrthoDB" id="7912266at2"/>
<dbReference type="AlphaFoldDB" id="A0A964WU22"/>
<sequence length="682" mass="72619">MDVSMLDAAWQALVVIADPMRLLVLCCGVVLGLVFGILPGIGGLAGTALLLPFTFAMDPATAFAFLLGLGATTSTGDPIPAIMFGVPGGAGSAATVLDGLPLARRGEAGRALSAAYMSSMLGGLFGAALMGVSLPFLRPLLLQLGSPELLAFSIFGISMVAMLAGNAPLKGLAAAGLGLMISMIGTDPQSGTLRWTLGTLYLWEGLPLVPVVLGLFALPELCDLLVTRTTIATGSRFDARSGMAQGAKDCFRHWWLVLRCSWIGAGFGAIPGIGGSVIDWLAYGHALRTEKGAQETFGRGDIRGVIASESSNNAKEGGALVPTVAFGVPGSATMAILLGAFLIHGLVPGPEMLTTNLSLTYSMVWSIAIANVLGAGLCYAFSGQFAKLATIRYTLILPSVLAIIYVGAFEGTRSWGDLYTLLIFGVLGWAMKHLKWPRPPLVLAFVLGETIERYMFISVERYGTDWFTRPLVVILLLLALVGLLRPFVQDIRAHGGLGPMLGSLSRPRLRWSQLAFVALLGVVALMLSQAWSWSFDAKAVPMIVGFFTIAIAAAALFGQVFLRPAVRPAEAEAAAGPARPKVSQRIHMDLESEHGDLPRRLVFARAGRFFGWLAGFMLSMATIGIVATVPIFVVAFMRVEGRERWRLVLPQAALLCAFVYFVFDRLLAIPWPPTLIGQWLQI</sequence>
<feature type="transmembrane region" description="Helical" evidence="1">
    <location>
        <begin position="539"/>
        <end position="562"/>
    </location>
</feature>
<feature type="transmembrane region" description="Helical" evidence="1">
    <location>
        <begin position="509"/>
        <end position="527"/>
    </location>
</feature>
<feature type="domain" description="DUF112" evidence="2">
    <location>
        <begin position="22"/>
        <end position="443"/>
    </location>
</feature>
<accession>A0A964WU22</accession>
<feature type="transmembrane region" description="Helical" evidence="1">
    <location>
        <begin position="115"/>
        <end position="137"/>
    </location>
</feature>
<dbReference type="EMBL" id="SPKJ01000042">
    <property type="protein sequence ID" value="MYZ48588.1"/>
    <property type="molecule type" value="Genomic_DNA"/>
</dbReference>
<keyword evidence="1" id="KW-1133">Transmembrane helix</keyword>
<organism evidence="4 5">
    <name type="scientific">Propylenella binzhouense</name>
    <dbReference type="NCBI Taxonomy" id="2555902"/>
    <lineage>
        <taxon>Bacteria</taxon>
        <taxon>Pseudomonadati</taxon>
        <taxon>Pseudomonadota</taxon>
        <taxon>Alphaproteobacteria</taxon>
        <taxon>Hyphomicrobiales</taxon>
        <taxon>Propylenellaceae</taxon>
        <taxon>Propylenella</taxon>
    </lineage>
</organism>
<protein>
    <recommendedName>
        <fullName evidence="6">TctA family transporter</fullName>
    </recommendedName>
</protein>
<feature type="transmembrane region" description="Helical" evidence="1">
    <location>
        <begin position="363"/>
        <end position="381"/>
    </location>
</feature>
<feature type="transmembrane region" description="Helical" evidence="1">
    <location>
        <begin position="200"/>
        <end position="218"/>
    </location>
</feature>
<keyword evidence="1" id="KW-0472">Membrane</keyword>
<feature type="transmembrane region" description="Helical" evidence="1">
    <location>
        <begin position="48"/>
        <end position="69"/>
    </location>
</feature>
<gene>
    <name evidence="4" type="ORF">E4O86_12790</name>
</gene>
<proteinExistence type="predicted"/>
<evidence type="ECO:0000259" key="2">
    <source>
        <dbReference type="Pfam" id="PF01970"/>
    </source>
</evidence>
<feature type="domain" description="DUF1468" evidence="3">
    <location>
        <begin position="513"/>
        <end position="672"/>
    </location>
</feature>
<evidence type="ECO:0000313" key="5">
    <source>
        <dbReference type="Proteomes" id="UP000773614"/>
    </source>
</evidence>
<comment type="caution">
    <text evidence="4">The sequence shown here is derived from an EMBL/GenBank/DDBJ whole genome shotgun (WGS) entry which is preliminary data.</text>
</comment>
<dbReference type="PANTHER" id="PTHR35342">
    <property type="entry name" value="TRICARBOXYLIC TRANSPORT PROTEIN"/>
    <property type="match status" value="1"/>
</dbReference>
<dbReference type="PANTHER" id="PTHR35342:SF5">
    <property type="entry name" value="TRICARBOXYLIC TRANSPORT PROTEIN"/>
    <property type="match status" value="1"/>
</dbReference>
<feature type="transmembrane region" description="Helical" evidence="1">
    <location>
        <begin position="645"/>
        <end position="663"/>
    </location>
</feature>
<feature type="transmembrane region" description="Helical" evidence="1">
    <location>
        <begin position="609"/>
        <end position="633"/>
    </location>
</feature>
<feature type="transmembrane region" description="Helical" evidence="1">
    <location>
        <begin position="393"/>
        <end position="412"/>
    </location>
</feature>
<evidence type="ECO:0008006" key="6">
    <source>
        <dbReference type="Google" id="ProtNLM"/>
    </source>
</evidence>